<dbReference type="PIRSF" id="PIRSF000521">
    <property type="entry name" value="Transaminase_4ab_Lys_Orn"/>
    <property type="match status" value="1"/>
</dbReference>
<dbReference type="InterPro" id="IPR015424">
    <property type="entry name" value="PyrdxlP-dep_Trfase"/>
</dbReference>
<evidence type="ECO:0000256" key="5">
    <source>
        <dbReference type="ARBA" id="ARBA00022898"/>
    </source>
</evidence>
<dbReference type="RefSeq" id="WP_203192928.1">
    <property type="nucleotide sequence ID" value="NZ_CP063362.1"/>
</dbReference>
<keyword evidence="4 7" id="KW-0808">Transferase</keyword>
<dbReference type="Gene3D" id="3.40.640.10">
    <property type="entry name" value="Type I PLP-dependent aspartate aminotransferase-like (Major domain)"/>
    <property type="match status" value="1"/>
</dbReference>
<dbReference type="SUPFAM" id="SSF53383">
    <property type="entry name" value="PLP-dependent transferases"/>
    <property type="match status" value="1"/>
</dbReference>
<keyword evidence="5 6" id="KW-0663">Pyridoxal phosphate</keyword>
<evidence type="ECO:0000313" key="8">
    <source>
        <dbReference type="Proteomes" id="UP000596427"/>
    </source>
</evidence>
<keyword evidence="3" id="KW-0055">Arginine biosynthesis</keyword>
<keyword evidence="4 7" id="KW-0032">Aminotransferase</keyword>
<keyword evidence="8" id="KW-1185">Reference proteome</keyword>
<dbReference type="FunFam" id="3.40.640.10:FF:000004">
    <property type="entry name" value="Acetylornithine aminotransferase"/>
    <property type="match status" value="1"/>
</dbReference>
<comment type="cofactor">
    <cofactor evidence="1">
        <name>pyridoxal 5'-phosphate</name>
        <dbReference type="ChEBI" id="CHEBI:597326"/>
    </cofactor>
</comment>
<dbReference type="Proteomes" id="UP000596427">
    <property type="component" value="Chromosome"/>
</dbReference>
<dbReference type="InterPro" id="IPR015421">
    <property type="entry name" value="PyrdxlP-dep_Trfase_major"/>
</dbReference>
<protein>
    <submittedName>
        <fullName evidence="7">Aspartate aminotransferase family protein</fullName>
    </submittedName>
</protein>
<dbReference type="GO" id="GO:0008483">
    <property type="term" value="F:transaminase activity"/>
    <property type="evidence" value="ECO:0007669"/>
    <property type="project" value="UniProtKB-KW"/>
</dbReference>
<dbReference type="GO" id="GO:0030170">
    <property type="term" value="F:pyridoxal phosphate binding"/>
    <property type="evidence" value="ECO:0007669"/>
    <property type="project" value="InterPro"/>
</dbReference>
<dbReference type="InterPro" id="IPR015422">
    <property type="entry name" value="PyrdxlP-dep_Trfase_small"/>
</dbReference>
<evidence type="ECO:0000256" key="1">
    <source>
        <dbReference type="ARBA" id="ARBA00001933"/>
    </source>
</evidence>
<evidence type="ECO:0000256" key="6">
    <source>
        <dbReference type="RuleBase" id="RU003560"/>
    </source>
</evidence>
<dbReference type="KEGG" id="xdi:EZH22_24155"/>
<accession>A0A974SHV2</accession>
<dbReference type="Gene3D" id="3.90.1150.10">
    <property type="entry name" value="Aspartate Aminotransferase, domain 1"/>
    <property type="match status" value="1"/>
</dbReference>
<dbReference type="EMBL" id="CP063362">
    <property type="protein sequence ID" value="QRG06055.1"/>
    <property type="molecule type" value="Genomic_DNA"/>
</dbReference>
<evidence type="ECO:0000256" key="2">
    <source>
        <dbReference type="ARBA" id="ARBA00008954"/>
    </source>
</evidence>
<dbReference type="GO" id="GO:0006526">
    <property type="term" value="P:L-arginine biosynthetic process"/>
    <property type="evidence" value="ECO:0007669"/>
    <property type="project" value="UniProtKB-KW"/>
</dbReference>
<evidence type="ECO:0000256" key="3">
    <source>
        <dbReference type="ARBA" id="ARBA00022571"/>
    </source>
</evidence>
<organism evidence="7 8">
    <name type="scientific">Xanthobacter dioxanivorans</name>
    <dbReference type="NCBI Taxonomy" id="2528964"/>
    <lineage>
        <taxon>Bacteria</taxon>
        <taxon>Pseudomonadati</taxon>
        <taxon>Pseudomonadota</taxon>
        <taxon>Alphaproteobacteria</taxon>
        <taxon>Hyphomicrobiales</taxon>
        <taxon>Xanthobacteraceae</taxon>
        <taxon>Xanthobacter</taxon>
    </lineage>
</organism>
<reference evidence="7 8" key="1">
    <citation type="submission" date="2020-10" db="EMBL/GenBank/DDBJ databases">
        <title>Degradation of 1,4-Dioxane by Xanthobacter sp. YN2, via a Novel Group-2 Soluble Di-Iron Monooxygenase.</title>
        <authorList>
            <person name="Ma F."/>
            <person name="Wang Y."/>
            <person name="Yang J."/>
            <person name="Guo H."/>
            <person name="Su D."/>
            <person name="Yu L."/>
        </authorList>
    </citation>
    <scope>NUCLEOTIDE SEQUENCE [LARGE SCALE GENOMIC DNA]</scope>
    <source>
        <strain evidence="7 8">YN2</strain>
    </source>
</reference>
<gene>
    <name evidence="7" type="ORF">EZH22_24155</name>
</gene>
<proteinExistence type="inferred from homology"/>
<dbReference type="InterPro" id="IPR005814">
    <property type="entry name" value="Aminotrans_3"/>
</dbReference>
<name>A0A974SHV2_9HYPH</name>
<comment type="similarity">
    <text evidence="2 6">Belongs to the class-III pyridoxal-phosphate-dependent aminotransferase family.</text>
</comment>
<dbReference type="AlphaFoldDB" id="A0A974SHV2"/>
<dbReference type="CDD" id="cd00610">
    <property type="entry name" value="OAT_like"/>
    <property type="match status" value="1"/>
</dbReference>
<sequence length="443" mass="46986">MSVLQNDKGQGIDDLKNYLVVNQNIMPAIERGSGAEVVAEDGRSYIDLEAGPGVSSVGHSHPAIVAAIRDQLERIVHIPGRYHSRRTLELARDICDYAGNGLKRVFFANSGAESTDGAVKIALKHAVNRGRKGFGIIALQHGFHGRTSLPLALTGIAKQKRGMGPYGTFPGVTHVPAPYCYRCPLKLNPSSCGLKCAEEVETALHTSVVGEAAMMIAEPVLGVGGAIVPPAGYWPKVEEILKRYDVTLIHDEVFTGFGRTGKPFAFHHFGTKPAIVTFAKAIGGGVPLGGFIATEELGTAFEPADHFTTYGAKNMLGMASGSAVMEVLRKENLAERAKEAGTQFMEGLRALQSKFPILGDVRGLGLMIGMEIVSDDKRTPAPKLAKALEGEALKNGVLISTTGVYGNTLRVTPPLVISAEQVDQALDRIGRALATVSQSPAAA</sequence>
<dbReference type="PANTHER" id="PTHR45688">
    <property type="match status" value="1"/>
</dbReference>
<dbReference type="Pfam" id="PF00202">
    <property type="entry name" value="Aminotran_3"/>
    <property type="match status" value="1"/>
</dbReference>
<evidence type="ECO:0000256" key="4">
    <source>
        <dbReference type="ARBA" id="ARBA00022576"/>
    </source>
</evidence>
<dbReference type="PANTHER" id="PTHR45688:SF13">
    <property type="entry name" value="ALANINE--GLYOXYLATE AMINOTRANSFERASE 2-LIKE"/>
    <property type="match status" value="1"/>
</dbReference>
<evidence type="ECO:0000313" key="7">
    <source>
        <dbReference type="EMBL" id="QRG06055.1"/>
    </source>
</evidence>
<keyword evidence="3" id="KW-0028">Amino-acid biosynthesis</keyword>